<organism evidence="2 3">
    <name type="scientific">Gossypium tomentosum</name>
    <name type="common">Hawaiian cotton</name>
    <name type="synonym">Gossypium sandvicense</name>
    <dbReference type="NCBI Taxonomy" id="34277"/>
    <lineage>
        <taxon>Eukaryota</taxon>
        <taxon>Viridiplantae</taxon>
        <taxon>Streptophyta</taxon>
        <taxon>Embryophyta</taxon>
        <taxon>Tracheophyta</taxon>
        <taxon>Spermatophyta</taxon>
        <taxon>Magnoliopsida</taxon>
        <taxon>eudicotyledons</taxon>
        <taxon>Gunneridae</taxon>
        <taxon>Pentapetalae</taxon>
        <taxon>rosids</taxon>
        <taxon>malvids</taxon>
        <taxon>Malvales</taxon>
        <taxon>Malvaceae</taxon>
        <taxon>Malvoideae</taxon>
        <taxon>Gossypium</taxon>
    </lineage>
</organism>
<dbReference type="EMBL" id="CM017627">
    <property type="protein sequence ID" value="TYH72648.1"/>
    <property type="molecule type" value="Genomic_DNA"/>
</dbReference>
<dbReference type="Proteomes" id="UP000322667">
    <property type="component" value="Chromosome D05"/>
</dbReference>
<reference evidence="2 3" key="1">
    <citation type="submission" date="2019-07" db="EMBL/GenBank/DDBJ databases">
        <title>WGS assembly of Gossypium tomentosum.</title>
        <authorList>
            <person name="Chen Z.J."/>
            <person name="Sreedasyam A."/>
            <person name="Ando A."/>
            <person name="Song Q."/>
            <person name="De L."/>
            <person name="Hulse-Kemp A."/>
            <person name="Ding M."/>
            <person name="Ye W."/>
            <person name="Kirkbride R."/>
            <person name="Jenkins J."/>
            <person name="Plott C."/>
            <person name="Lovell J."/>
            <person name="Lin Y.-M."/>
            <person name="Vaughn R."/>
            <person name="Liu B."/>
            <person name="Li W."/>
            <person name="Simpson S."/>
            <person name="Scheffler B."/>
            <person name="Saski C."/>
            <person name="Grover C."/>
            <person name="Hu G."/>
            <person name="Conover J."/>
            <person name="Carlson J."/>
            <person name="Shu S."/>
            <person name="Boston L."/>
            <person name="Williams M."/>
            <person name="Peterson D."/>
            <person name="Mcgee K."/>
            <person name="Jones D."/>
            <person name="Wendel J."/>
            <person name="Stelly D."/>
            <person name="Grimwood J."/>
            <person name="Schmutz J."/>
        </authorList>
    </citation>
    <scope>NUCLEOTIDE SEQUENCE [LARGE SCALE GENOMIC DNA]</scope>
    <source>
        <strain evidence="2">7179.01</strain>
    </source>
</reference>
<gene>
    <name evidence="2" type="ORF">ES332_D05G269100v1</name>
</gene>
<dbReference type="PANTHER" id="PTHR31890">
    <property type="entry name" value="PLANT INVERTASE/PECTIN METHYLESTERASE INHIBITOR SUPERFAMILY PROTEIN"/>
    <property type="match status" value="1"/>
</dbReference>
<dbReference type="InterPro" id="IPR035513">
    <property type="entry name" value="Invertase/methylesterase_inhib"/>
</dbReference>
<feature type="chain" id="PRO_5022839793" description="Pectinesterase inhibitor domain-containing protein" evidence="1">
    <location>
        <begin position="28"/>
        <end position="176"/>
    </location>
</feature>
<accession>A0A5D2KZW8</accession>
<evidence type="ECO:0008006" key="4">
    <source>
        <dbReference type="Google" id="ProtNLM"/>
    </source>
</evidence>
<protein>
    <recommendedName>
        <fullName evidence="4">Pectinesterase inhibitor domain-containing protein</fullName>
    </recommendedName>
</protein>
<keyword evidence="1" id="KW-0732">Signal</keyword>
<evidence type="ECO:0000313" key="2">
    <source>
        <dbReference type="EMBL" id="TYH72648.1"/>
    </source>
</evidence>
<proteinExistence type="predicted"/>
<dbReference type="AlphaFoldDB" id="A0A5D2KZW8"/>
<dbReference type="PANTHER" id="PTHR31890:SF9">
    <property type="entry name" value="PLANT INVERTASE_PECTIN METHYLESTERASE INHIBITOR SUPERFAMILY PROTEIN"/>
    <property type="match status" value="1"/>
</dbReference>
<evidence type="ECO:0000313" key="3">
    <source>
        <dbReference type="Proteomes" id="UP000322667"/>
    </source>
</evidence>
<sequence length="176" mass="19848">MDPPNQLFLVLAIFLLIFSLSYMTTSAIIPKVNVSPQMPSVQLVENLCNGKAIKNRRFCQKALPTPKQMPTLNVYNEIIKKLGSPQALKALNCCVEAYKYAILSFEMVSSELVEDSQTENYDVVVIGPKIANCKKELINAKVQAPRLLVGNRFIKYHVSMGYEITSTLELENRNEY</sequence>
<dbReference type="SUPFAM" id="SSF101148">
    <property type="entry name" value="Plant invertase/pectin methylesterase inhibitor"/>
    <property type="match status" value="1"/>
</dbReference>
<evidence type="ECO:0000256" key="1">
    <source>
        <dbReference type="SAM" id="SignalP"/>
    </source>
</evidence>
<feature type="signal peptide" evidence="1">
    <location>
        <begin position="1"/>
        <end position="27"/>
    </location>
</feature>
<keyword evidence="3" id="KW-1185">Reference proteome</keyword>
<name>A0A5D2KZW8_GOSTO</name>